<keyword evidence="2" id="KW-0812">Transmembrane</keyword>
<organism evidence="3 4">
    <name type="scientific">Brachybacterium fresconis</name>
    <dbReference type="NCBI Taxonomy" id="173363"/>
    <lineage>
        <taxon>Bacteria</taxon>
        <taxon>Bacillati</taxon>
        <taxon>Actinomycetota</taxon>
        <taxon>Actinomycetes</taxon>
        <taxon>Micrococcales</taxon>
        <taxon>Dermabacteraceae</taxon>
        <taxon>Brachybacterium</taxon>
    </lineage>
</organism>
<evidence type="ECO:0000256" key="1">
    <source>
        <dbReference type="SAM" id="MobiDB-lite"/>
    </source>
</evidence>
<protein>
    <submittedName>
        <fullName evidence="3">Uncharacterized protein</fullName>
    </submittedName>
</protein>
<comment type="caution">
    <text evidence="3">The sequence shown here is derived from an EMBL/GenBank/DDBJ whole genome shotgun (WGS) entry which is preliminary data.</text>
</comment>
<dbReference type="RefSeq" id="WP_209886832.1">
    <property type="nucleotide sequence ID" value="NZ_BAAAJV010000011.1"/>
</dbReference>
<evidence type="ECO:0000313" key="3">
    <source>
        <dbReference type="EMBL" id="MBP2407536.1"/>
    </source>
</evidence>
<reference evidence="3 4" key="1">
    <citation type="submission" date="2021-03" db="EMBL/GenBank/DDBJ databases">
        <title>Sequencing the genomes of 1000 actinobacteria strains.</title>
        <authorList>
            <person name="Klenk H.-P."/>
        </authorList>
    </citation>
    <scope>NUCLEOTIDE SEQUENCE [LARGE SCALE GENOMIC DNA]</scope>
    <source>
        <strain evidence="3 4">DSM 14564</strain>
    </source>
</reference>
<proteinExistence type="predicted"/>
<keyword evidence="2" id="KW-1133">Transmembrane helix</keyword>
<gene>
    <name evidence="3" type="ORF">JOF44_000439</name>
</gene>
<feature type="region of interest" description="Disordered" evidence="1">
    <location>
        <begin position="1"/>
        <end position="33"/>
    </location>
</feature>
<dbReference type="EMBL" id="JAGIOC010000001">
    <property type="protein sequence ID" value="MBP2407536.1"/>
    <property type="molecule type" value="Genomic_DNA"/>
</dbReference>
<sequence length="58" mass="6607">MISHQRREKERARADGFPSGERPRTEEQKGRDKQTAMIWGCAALAVPAVLALAYFFTR</sequence>
<name>A0ABS4YFF9_9MICO</name>
<evidence type="ECO:0000256" key="2">
    <source>
        <dbReference type="SAM" id="Phobius"/>
    </source>
</evidence>
<accession>A0ABS4YFF9</accession>
<keyword evidence="4" id="KW-1185">Reference proteome</keyword>
<feature type="compositionally biased region" description="Basic and acidic residues" evidence="1">
    <location>
        <begin position="1"/>
        <end position="14"/>
    </location>
</feature>
<dbReference type="Proteomes" id="UP000698222">
    <property type="component" value="Unassembled WGS sequence"/>
</dbReference>
<keyword evidence="2" id="KW-0472">Membrane</keyword>
<feature type="transmembrane region" description="Helical" evidence="2">
    <location>
        <begin position="36"/>
        <end position="56"/>
    </location>
</feature>
<evidence type="ECO:0000313" key="4">
    <source>
        <dbReference type="Proteomes" id="UP000698222"/>
    </source>
</evidence>
<feature type="compositionally biased region" description="Basic and acidic residues" evidence="1">
    <location>
        <begin position="21"/>
        <end position="33"/>
    </location>
</feature>